<dbReference type="GO" id="GO:0005886">
    <property type="term" value="C:plasma membrane"/>
    <property type="evidence" value="ECO:0007669"/>
    <property type="project" value="InterPro"/>
</dbReference>
<dbReference type="EMBL" id="JAODIM010000038">
    <property type="protein sequence ID" value="MCU5777200.1"/>
    <property type="molecule type" value="Genomic_DNA"/>
</dbReference>
<sequence>MEYLSYPVIDPVVFTLGPLTGNWYGLFFEIGLLISSVLLTRRLKGVHPSMDSDRKTILIFTCFITLLLGARVSYVLLYCPSSLADEPFYFLKFWDGCASFAGAVALVVPVLWLLSKKWNVEFYRLTDAVATAAPVAALAVLAGDTVVGSGWGKVVMDPHLSMLFSSSRHADMLIASGDLALANVIKSNAYGVLPRFPSQLLELVSQVILWLVISVIYSKNGHKPGFTTALYLLLFSLVKITTEQFHEMDIPVGFSGSLFSTKAGALTIPLLFMFEIIVLSVLVSKKNVPKN</sequence>
<comment type="caution">
    <text evidence="8">The sequence shown here is derived from an EMBL/GenBank/DDBJ whole genome shotgun (WGS) entry which is preliminary data.</text>
</comment>
<dbReference type="NCBIfam" id="TIGR00544">
    <property type="entry name" value="lgt"/>
    <property type="match status" value="1"/>
</dbReference>
<dbReference type="AlphaFoldDB" id="A0A9J6PNI4"/>
<dbReference type="GO" id="GO:0042158">
    <property type="term" value="P:lipoprotein biosynthetic process"/>
    <property type="evidence" value="ECO:0007669"/>
    <property type="project" value="InterPro"/>
</dbReference>
<keyword evidence="5 7" id="KW-1133">Transmembrane helix</keyword>
<reference evidence="8" key="1">
    <citation type="submission" date="2022-09" db="EMBL/GenBank/DDBJ databases">
        <title>Winslowiella arboricola sp. nov., isolated from bleeding cankers on broadleaf hosts.</title>
        <authorList>
            <person name="Brady C."/>
            <person name="Kaur S."/>
            <person name="Crampton B."/>
            <person name="Maddock D."/>
            <person name="Arnold D."/>
            <person name="Denman S."/>
        </authorList>
    </citation>
    <scope>NUCLEOTIDE SEQUENCE</scope>
    <source>
        <strain evidence="8">BAC 15a-03b</strain>
    </source>
</reference>
<dbReference type="PANTHER" id="PTHR30589:SF0">
    <property type="entry name" value="PHOSPHATIDYLGLYCEROL--PROLIPOPROTEIN DIACYLGLYCERYL TRANSFERASE"/>
    <property type="match status" value="1"/>
</dbReference>
<keyword evidence="4 7" id="KW-0812">Transmembrane</keyword>
<dbReference type="GO" id="GO:0008961">
    <property type="term" value="F:phosphatidylglycerol-prolipoprotein diacylglyceryl transferase activity"/>
    <property type="evidence" value="ECO:0007669"/>
    <property type="project" value="UniProtKB-EC"/>
</dbReference>
<dbReference type="EC" id="2.5.1.145" evidence="8"/>
<dbReference type="PANTHER" id="PTHR30589">
    <property type="entry name" value="PROLIPOPROTEIN DIACYLGLYCERYL TRANSFERASE"/>
    <property type="match status" value="1"/>
</dbReference>
<organism evidence="8 9">
    <name type="scientific">Winslowiella arboricola</name>
    <dbReference type="NCBI Taxonomy" id="2978220"/>
    <lineage>
        <taxon>Bacteria</taxon>
        <taxon>Pseudomonadati</taxon>
        <taxon>Pseudomonadota</taxon>
        <taxon>Gammaproteobacteria</taxon>
        <taxon>Enterobacterales</taxon>
        <taxon>Erwiniaceae</taxon>
        <taxon>Winslowiella</taxon>
    </lineage>
</organism>
<evidence type="ECO:0000256" key="2">
    <source>
        <dbReference type="ARBA" id="ARBA00022475"/>
    </source>
</evidence>
<keyword evidence="6 7" id="KW-0472">Membrane</keyword>
<keyword evidence="9" id="KW-1185">Reference proteome</keyword>
<dbReference type="InterPro" id="IPR001640">
    <property type="entry name" value="Lgt"/>
</dbReference>
<evidence type="ECO:0000256" key="6">
    <source>
        <dbReference type="ARBA" id="ARBA00023136"/>
    </source>
</evidence>
<dbReference type="Proteomes" id="UP001064262">
    <property type="component" value="Unassembled WGS sequence"/>
</dbReference>
<feature type="transmembrane region" description="Helical" evidence="7">
    <location>
        <begin position="263"/>
        <end position="283"/>
    </location>
</feature>
<evidence type="ECO:0000313" key="9">
    <source>
        <dbReference type="Proteomes" id="UP001064262"/>
    </source>
</evidence>
<proteinExistence type="inferred from homology"/>
<dbReference type="Pfam" id="PF01790">
    <property type="entry name" value="LGT"/>
    <property type="match status" value="1"/>
</dbReference>
<evidence type="ECO:0000313" key="8">
    <source>
        <dbReference type="EMBL" id="MCU5777200.1"/>
    </source>
</evidence>
<dbReference type="RefSeq" id="WP_267140825.1">
    <property type="nucleotide sequence ID" value="NZ_JAODIL010000044.1"/>
</dbReference>
<evidence type="ECO:0000256" key="3">
    <source>
        <dbReference type="ARBA" id="ARBA00022679"/>
    </source>
</evidence>
<evidence type="ECO:0000256" key="1">
    <source>
        <dbReference type="ARBA" id="ARBA00007150"/>
    </source>
</evidence>
<feature type="transmembrane region" description="Helical" evidence="7">
    <location>
        <begin position="89"/>
        <end position="114"/>
    </location>
</feature>
<protein>
    <submittedName>
        <fullName evidence="8">Prolipoprotein diacylglyceryl transferase</fullName>
        <ecNumber evidence="8">2.5.1.145</ecNumber>
    </submittedName>
</protein>
<gene>
    <name evidence="8" type="primary">lgt</name>
    <name evidence="8" type="ORF">N5923_06830</name>
</gene>
<evidence type="ECO:0000256" key="4">
    <source>
        <dbReference type="ARBA" id="ARBA00022692"/>
    </source>
</evidence>
<feature type="transmembrane region" description="Helical" evidence="7">
    <location>
        <begin position="224"/>
        <end position="242"/>
    </location>
</feature>
<evidence type="ECO:0000256" key="5">
    <source>
        <dbReference type="ARBA" id="ARBA00022989"/>
    </source>
</evidence>
<keyword evidence="3 8" id="KW-0808">Transferase</keyword>
<comment type="similarity">
    <text evidence="1">Belongs to the Lgt family.</text>
</comment>
<feature type="transmembrane region" description="Helical" evidence="7">
    <location>
        <begin position="23"/>
        <end position="44"/>
    </location>
</feature>
<accession>A0A9J6PNI4</accession>
<evidence type="ECO:0000256" key="7">
    <source>
        <dbReference type="SAM" id="Phobius"/>
    </source>
</evidence>
<feature type="transmembrane region" description="Helical" evidence="7">
    <location>
        <begin position="200"/>
        <end position="218"/>
    </location>
</feature>
<name>A0A9J6PNI4_9GAMM</name>
<keyword evidence="2" id="KW-1003">Cell membrane</keyword>
<feature type="transmembrane region" description="Helical" evidence="7">
    <location>
        <begin position="56"/>
        <end position="77"/>
    </location>
</feature>